<evidence type="ECO:0000313" key="1">
    <source>
        <dbReference type="EMBL" id="KKQ73715.1"/>
    </source>
</evidence>
<dbReference type="Proteomes" id="UP000034181">
    <property type="component" value="Unassembled WGS sequence"/>
</dbReference>
<dbReference type="EMBL" id="LBUZ01000055">
    <property type="protein sequence ID" value="KKQ73715.1"/>
    <property type="molecule type" value="Genomic_DNA"/>
</dbReference>
<reference evidence="1 2" key="1">
    <citation type="journal article" date="2015" name="Nature">
        <title>rRNA introns, odd ribosomes, and small enigmatic genomes across a large radiation of phyla.</title>
        <authorList>
            <person name="Brown C.T."/>
            <person name="Hug L.A."/>
            <person name="Thomas B.C."/>
            <person name="Sharon I."/>
            <person name="Castelle C.J."/>
            <person name="Singh A."/>
            <person name="Wilkins M.J."/>
            <person name="Williams K.H."/>
            <person name="Banfield J.F."/>
        </authorList>
    </citation>
    <scope>NUCLEOTIDE SEQUENCE [LARGE SCALE GENOMIC DNA]</scope>
</reference>
<organism evidence="1 2">
    <name type="scientific">Candidatus Woesebacteria bacterium GW2011_GWB1_38_5b</name>
    <dbReference type="NCBI Taxonomy" id="1618569"/>
    <lineage>
        <taxon>Bacteria</taxon>
        <taxon>Candidatus Woeseibacteriota</taxon>
    </lineage>
</organism>
<comment type="caution">
    <text evidence="1">The sequence shown here is derived from an EMBL/GenBank/DDBJ whole genome shotgun (WGS) entry which is preliminary data.</text>
</comment>
<dbReference type="Gene3D" id="3.40.50.1820">
    <property type="entry name" value="alpha/beta hydrolase"/>
    <property type="match status" value="1"/>
</dbReference>
<dbReference type="AlphaFoldDB" id="A0A0G0KE08"/>
<dbReference type="PANTHER" id="PTHR15394:SF3">
    <property type="entry name" value="SERINE HYDROLASE RBBP9"/>
    <property type="match status" value="1"/>
</dbReference>
<dbReference type="Pfam" id="PF06821">
    <property type="entry name" value="Ser_hydrolase"/>
    <property type="match status" value="1"/>
</dbReference>
<dbReference type="PANTHER" id="PTHR15394">
    <property type="entry name" value="SERINE HYDROLASE RBBP9"/>
    <property type="match status" value="1"/>
</dbReference>
<protein>
    <recommendedName>
        <fullName evidence="3">Esterase</fullName>
    </recommendedName>
</protein>
<dbReference type="SUPFAM" id="SSF53474">
    <property type="entry name" value="alpha/beta-Hydrolases"/>
    <property type="match status" value="1"/>
</dbReference>
<name>A0A0G0KE08_9BACT</name>
<feature type="non-terminal residue" evidence="1">
    <location>
        <position position="133"/>
    </location>
</feature>
<dbReference type="InterPro" id="IPR029058">
    <property type="entry name" value="AB_hydrolase_fold"/>
</dbReference>
<sequence length="133" mass="15170">MKMKQQILVIGGGTTFDSHESYISFLKSKEINLKRLQSHREWKDALAEELGENLEVFVPKMPNITNARYNEWKIWFERILSFLNNNLILIGHSLGGIFLAKYLSENKISKKIKATILVAAPFSEKDLGESLGS</sequence>
<dbReference type="InterPro" id="IPR010662">
    <property type="entry name" value="RBBP9/YdeN"/>
</dbReference>
<proteinExistence type="predicted"/>
<dbReference type="GO" id="GO:0016787">
    <property type="term" value="F:hydrolase activity"/>
    <property type="evidence" value="ECO:0007669"/>
    <property type="project" value="InterPro"/>
</dbReference>
<evidence type="ECO:0000313" key="2">
    <source>
        <dbReference type="Proteomes" id="UP000034181"/>
    </source>
</evidence>
<gene>
    <name evidence="1" type="ORF">US96_C0055G0014</name>
</gene>
<evidence type="ECO:0008006" key="3">
    <source>
        <dbReference type="Google" id="ProtNLM"/>
    </source>
</evidence>
<accession>A0A0G0KE08</accession>